<sequence>MDQPFFPPGPSDIDSRVWLDAMSFANGGTRMHGPNHQHLVSTAVPPTATFSTVQPQAGPFLGSTMYTGPSLSAAAVPGQELTSSSPGNSISPAPATAKGRQVPGTFRGPFQCKWEGCRYTGSFHREADLLRHLRTLHISPAIHRCGIDNCGSVFNRKDNLRDHTRRYHSHCQPCRHC</sequence>
<dbReference type="Gene3D" id="3.30.160.60">
    <property type="entry name" value="Classic Zinc Finger"/>
    <property type="match status" value="2"/>
</dbReference>
<feature type="compositionally biased region" description="Polar residues" evidence="2">
    <location>
        <begin position="80"/>
        <end position="91"/>
    </location>
</feature>
<name>A0A1L9UEI0_ASPBC</name>
<dbReference type="GeneID" id="93580992"/>
<dbReference type="EMBL" id="KV878687">
    <property type="protein sequence ID" value="OJJ70059.1"/>
    <property type="molecule type" value="Genomic_DNA"/>
</dbReference>
<protein>
    <recommendedName>
        <fullName evidence="3">C2H2-type domain-containing protein</fullName>
    </recommendedName>
</protein>
<dbReference type="SMART" id="SM00355">
    <property type="entry name" value="ZnF_C2H2"/>
    <property type="match status" value="2"/>
</dbReference>
<feature type="domain" description="C2H2-type" evidence="3">
    <location>
        <begin position="143"/>
        <end position="173"/>
    </location>
</feature>
<feature type="region of interest" description="Disordered" evidence="2">
    <location>
        <begin position="76"/>
        <end position="102"/>
    </location>
</feature>
<keyword evidence="5" id="KW-1185">Reference proteome</keyword>
<organism evidence="4 5">
    <name type="scientific">Aspergillus brasiliensis (strain CBS 101740 / IMI 381727 / IBT 21946)</name>
    <dbReference type="NCBI Taxonomy" id="767769"/>
    <lineage>
        <taxon>Eukaryota</taxon>
        <taxon>Fungi</taxon>
        <taxon>Dikarya</taxon>
        <taxon>Ascomycota</taxon>
        <taxon>Pezizomycotina</taxon>
        <taxon>Eurotiomycetes</taxon>
        <taxon>Eurotiomycetidae</taxon>
        <taxon>Eurotiales</taxon>
        <taxon>Aspergillaceae</taxon>
        <taxon>Aspergillus</taxon>
        <taxon>Aspergillus subgen. Circumdati</taxon>
    </lineage>
</organism>
<evidence type="ECO:0000259" key="3">
    <source>
        <dbReference type="PROSITE" id="PS50157"/>
    </source>
</evidence>
<gene>
    <name evidence="4" type="ORF">ASPBRDRAFT_650104</name>
</gene>
<dbReference type="GO" id="GO:0008270">
    <property type="term" value="F:zinc ion binding"/>
    <property type="evidence" value="ECO:0007669"/>
    <property type="project" value="UniProtKB-KW"/>
</dbReference>
<keyword evidence="1" id="KW-0479">Metal-binding</keyword>
<keyword evidence="1" id="KW-0863">Zinc-finger</keyword>
<dbReference type="OrthoDB" id="2687452at2759"/>
<evidence type="ECO:0000256" key="2">
    <source>
        <dbReference type="SAM" id="MobiDB-lite"/>
    </source>
</evidence>
<dbReference type="STRING" id="767769.A0A1L9UEI0"/>
<accession>A0A1L9UEI0</accession>
<dbReference type="Proteomes" id="UP000184499">
    <property type="component" value="Unassembled WGS sequence"/>
</dbReference>
<reference evidence="5" key="1">
    <citation type="journal article" date="2017" name="Genome Biol.">
        <title>Comparative genomics reveals high biological diversity and specific adaptations in the industrially and medically important fungal genus Aspergillus.</title>
        <authorList>
            <person name="de Vries R.P."/>
            <person name="Riley R."/>
            <person name="Wiebenga A."/>
            <person name="Aguilar-Osorio G."/>
            <person name="Amillis S."/>
            <person name="Uchima C.A."/>
            <person name="Anderluh G."/>
            <person name="Asadollahi M."/>
            <person name="Askin M."/>
            <person name="Barry K."/>
            <person name="Battaglia E."/>
            <person name="Bayram O."/>
            <person name="Benocci T."/>
            <person name="Braus-Stromeyer S.A."/>
            <person name="Caldana C."/>
            <person name="Canovas D."/>
            <person name="Cerqueira G.C."/>
            <person name="Chen F."/>
            <person name="Chen W."/>
            <person name="Choi C."/>
            <person name="Clum A."/>
            <person name="Dos Santos R.A."/>
            <person name="Damasio A.R."/>
            <person name="Diallinas G."/>
            <person name="Emri T."/>
            <person name="Fekete E."/>
            <person name="Flipphi M."/>
            <person name="Freyberg S."/>
            <person name="Gallo A."/>
            <person name="Gournas C."/>
            <person name="Habgood R."/>
            <person name="Hainaut M."/>
            <person name="Harispe M.L."/>
            <person name="Henrissat B."/>
            <person name="Hilden K.S."/>
            <person name="Hope R."/>
            <person name="Hossain A."/>
            <person name="Karabika E."/>
            <person name="Karaffa L."/>
            <person name="Karanyi Z."/>
            <person name="Krasevec N."/>
            <person name="Kuo A."/>
            <person name="Kusch H."/>
            <person name="LaButti K."/>
            <person name="Lagendijk E.L."/>
            <person name="Lapidus A."/>
            <person name="Levasseur A."/>
            <person name="Lindquist E."/>
            <person name="Lipzen A."/>
            <person name="Logrieco A.F."/>
            <person name="MacCabe A."/>
            <person name="Maekelae M.R."/>
            <person name="Malavazi I."/>
            <person name="Melin P."/>
            <person name="Meyer V."/>
            <person name="Mielnichuk N."/>
            <person name="Miskei M."/>
            <person name="Molnar A.P."/>
            <person name="Mule G."/>
            <person name="Ngan C.Y."/>
            <person name="Orejas M."/>
            <person name="Orosz E."/>
            <person name="Ouedraogo J.P."/>
            <person name="Overkamp K.M."/>
            <person name="Park H.-S."/>
            <person name="Perrone G."/>
            <person name="Piumi F."/>
            <person name="Punt P.J."/>
            <person name="Ram A.F."/>
            <person name="Ramon A."/>
            <person name="Rauscher S."/>
            <person name="Record E."/>
            <person name="Riano-Pachon D.M."/>
            <person name="Robert V."/>
            <person name="Roehrig J."/>
            <person name="Ruller R."/>
            <person name="Salamov A."/>
            <person name="Salih N.S."/>
            <person name="Samson R.A."/>
            <person name="Sandor E."/>
            <person name="Sanguinetti M."/>
            <person name="Schuetze T."/>
            <person name="Sepcic K."/>
            <person name="Shelest E."/>
            <person name="Sherlock G."/>
            <person name="Sophianopoulou V."/>
            <person name="Squina F.M."/>
            <person name="Sun H."/>
            <person name="Susca A."/>
            <person name="Todd R.B."/>
            <person name="Tsang A."/>
            <person name="Unkles S.E."/>
            <person name="van de Wiele N."/>
            <person name="van Rossen-Uffink D."/>
            <person name="Oliveira J.V."/>
            <person name="Vesth T.C."/>
            <person name="Visser J."/>
            <person name="Yu J.-H."/>
            <person name="Zhou M."/>
            <person name="Andersen M.R."/>
            <person name="Archer D.B."/>
            <person name="Baker S.E."/>
            <person name="Benoit I."/>
            <person name="Brakhage A.A."/>
            <person name="Braus G.H."/>
            <person name="Fischer R."/>
            <person name="Frisvad J.C."/>
            <person name="Goldman G.H."/>
            <person name="Houbraken J."/>
            <person name="Oakley B."/>
            <person name="Pocsi I."/>
            <person name="Scazzocchio C."/>
            <person name="Seiboth B."/>
            <person name="vanKuyk P.A."/>
            <person name="Wortman J."/>
            <person name="Dyer P.S."/>
            <person name="Grigoriev I.V."/>
        </authorList>
    </citation>
    <scope>NUCLEOTIDE SEQUENCE [LARGE SCALE GENOMIC DNA]</scope>
    <source>
        <strain evidence="5">CBS 101740 / IMI 381727 / IBT 21946</strain>
    </source>
</reference>
<dbReference type="PROSITE" id="PS50157">
    <property type="entry name" value="ZINC_FINGER_C2H2_2"/>
    <property type="match status" value="1"/>
</dbReference>
<evidence type="ECO:0000313" key="5">
    <source>
        <dbReference type="Proteomes" id="UP000184499"/>
    </source>
</evidence>
<evidence type="ECO:0000313" key="4">
    <source>
        <dbReference type="EMBL" id="OJJ70059.1"/>
    </source>
</evidence>
<dbReference type="OMA" id="APGSHEC"/>
<dbReference type="InterPro" id="IPR036236">
    <property type="entry name" value="Znf_C2H2_sf"/>
</dbReference>
<proteinExistence type="predicted"/>
<dbReference type="SUPFAM" id="SSF57667">
    <property type="entry name" value="beta-beta-alpha zinc fingers"/>
    <property type="match status" value="1"/>
</dbReference>
<evidence type="ECO:0000256" key="1">
    <source>
        <dbReference type="PROSITE-ProRule" id="PRU00042"/>
    </source>
</evidence>
<dbReference type="RefSeq" id="XP_067477308.1">
    <property type="nucleotide sequence ID" value="XM_067628504.1"/>
</dbReference>
<dbReference type="InterPro" id="IPR013087">
    <property type="entry name" value="Znf_C2H2_type"/>
</dbReference>
<dbReference type="VEuPathDB" id="FungiDB:ASPBRDRAFT_650104"/>
<keyword evidence="1" id="KW-0862">Zinc</keyword>
<dbReference type="PROSITE" id="PS00028">
    <property type="entry name" value="ZINC_FINGER_C2H2_1"/>
    <property type="match status" value="1"/>
</dbReference>
<dbReference type="AlphaFoldDB" id="A0A1L9UEI0"/>